<evidence type="ECO:0000313" key="1">
    <source>
        <dbReference type="EMBL" id="GGA73058.1"/>
    </source>
</evidence>
<dbReference type="Proteomes" id="UP000623419">
    <property type="component" value="Unassembled WGS sequence"/>
</dbReference>
<comment type="caution">
    <text evidence="1">The sequence shown here is derived from an EMBL/GenBank/DDBJ whole genome shotgun (WGS) entry which is preliminary data.</text>
</comment>
<keyword evidence="2" id="KW-1185">Reference proteome</keyword>
<organism evidence="1 2">
    <name type="scientific">Arenimonas soli</name>
    <dbReference type="NCBI Taxonomy" id="2269504"/>
    <lineage>
        <taxon>Bacteria</taxon>
        <taxon>Pseudomonadati</taxon>
        <taxon>Pseudomonadota</taxon>
        <taxon>Gammaproteobacteria</taxon>
        <taxon>Lysobacterales</taxon>
        <taxon>Lysobacteraceae</taxon>
        <taxon>Arenimonas</taxon>
    </lineage>
</organism>
<protein>
    <submittedName>
        <fullName evidence="1">Uncharacterized protein</fullName>
    </submittedName>
</protein>
<accession>A0ABQ1HDY6</accession>
<gene>
    <name evidence="1" type="ORF">GCM10011521_09010</name>
</gene>
<evidence type="ECO:0000313" key="2">
    <source>
        <dbReference type="Proteomes" id="UP000623419"/>
    </source>
</evidence>
<dbReference type="EMBL" id="BMKC01000001">
    <property type="protein sequence ID" value="GGA73058.1"/>
    <property type="molecule type" value="Genomic_DNA"/>
</dbReference>
<reference evidence="2" key="1">
    <citation type="journal article" date="2019" name="Int. J. Syst. Evol. Microbiol.">
        <title>The Global Catalogue of Microorganisms (GCM) 10K type strain sequencing project: providing services to taxonomists for standard genome sequencing and annotation.</title>
        <authorList>
            <consortium name="The Broad Institute Genomics Platform"/>
            <consortium name="The Broad Institute Genome Sequencing Center for Infectious Disease"/>
            <person name="Wu L."/>
            <person name="Ma J."/>
        </authorList>
    </citation>
    <scope>NUCLEOTIDE SEQUENCE [LARGE SCALE GENOMIC DNA]</scope>
    <source>
        <strain evidence="2">CGMCC 1.15905</strain>
    </source>
</reference>
<name>A0ABQ1HDY6_9GAMM</name>
<proteinExistence type="predicted"/>
<sequence length="91" mass="9304">MGPGVKGKGLAEAEKQKSPALGWAFISGQANAPGYPAERWASGRRAREVMPAAIQAEVITAAVGAVQVMGREYAGGPGWPQLSGRSRSGPG</sequence>